<dbReference type="PANTHER" id="PTHR46211:SF14">
    <property type="entry name" value="GLYCEROPHOSPHODIESTER PHOSPHODIESTERASE"/>
    <property type="match status" value="1"/>
</dbReference>
<dbReference type="Pfam" id="PF03009">
    <property type="entry name" value="GDPD"/>
    <property type="match status" value="1"/>
</dbReference>
<keyword evidence="3" id="KW-1185">Reference proteome</keyword>
<comment type="caution">
    <text evidence="2">The sequence shown here is derived from an EMBL/GenBank/DDBJ whole genome shotgun (WGS) entry which is preliminary data.</text>
</comment>
<dbReference type="PROSITE" id="PS51704">
    <property type="entry name" value="GP_PDE"/>
    <property type="match status" value="1"/>
</dbReference>
<dbReference type="InterPro" id="IPR030395">
    <property type="entry name" value="GP_PDE_dom"/>
</dbReference>
<dbReference type="PANTHER" id="PTHR46211">
    <property type="entry name" value="GLYCEROPHOSPHORYL DIESTER PHOSPHODIESTERASE"/>
    <property type="match status" value="1"/>
</dbReference>
<gene>
    <name evidence="2" type="ORF">ESA94_04640</name>
</gene>
<proteinExistence type="predicted"/>
<dbReference type="GO" id="GO:0008081">
    <property type="term" value="F:phosphoric diester hydrolase activity"/>
    <property type="evidence" value="ECO:0007669"/>
    <property type="project" value="InterPro"/>
</dbReference>
<feature type="domain" description="GP-PDE" evidence="1">
    <location>
        <begin position="17"/>
        <end position="288"/>
    </location>
</feature>
<evidence type="ECO:0000313" key="3">
    <source>
        <dbReference type="Proteomes" id="UP000290204"/>
    </source>
</evidence>
<dbReference type="RefSeq" id="WP_129129674.1">
    <property type="nucleotide sequence ID" value="NZ_SDHW01000001.1"/>
</dbReference>
<organism evidence="2 3">
    <name type="scientific">Lacibacter luteus</name>
    <dbReference type="NCBI Taxonomy" id="2508719"/>
    <lineage>
        <taxon>Bacteria</taxon>
        <taxon>Pseudomonadati</taxon>
        <taxon>Bacteroidota</taxon>
        <taxon>Chitinophagia</taxon>
        <taxon>Chitinophagales</taxon>
        <taxon>Chitinophagaceae</taxon>
        <taxon>Lacibacter</taxon>
    </lineage>
</organism>
<dbReference type="SUPFAM" id="SSF51695">
    <property type="entry name" value="PLC-like phosphodiesterases"/>
    <property type="match status" value="1"/>
</dbReference>
<dbReference type="InterPro" id="IPR017946">
    <property type="entry name" value="PLC-like_Pdiesterase_TIM-brl"/>
</dbReference>
<sequence length="288" mass="33555">MNPLDYAYDTLNMQTTFDKQGHRGCRGLMPENTIPAMLHALDLNVTTLELDVVITKDKQVLLSHEPFFNHEISTITYGTYANPAITDANEKSFNVFQMTYEEMKRFDVGLKPHPRFPQQKKIAANKPLLRDLFDSIAVYMQSHKRPQPFFNIETKCLPATDGIFHPKPQEFVELLMTVIKEKKMEQWVIIQSFDFRTLQYLHQHYPNIKTAMLIEDDDKRGIEIQIEALGFMPTIYSPHYSLVNVELIKYCHEKNIKVIPWTVNTKEEIEQLKKLGVDGIISDYPDLF</sequence>
<accession>A0A4Q1CMN3</accession>
<dbReference type="AlphaFoldDB" id="A0A4Q1CMN3"/>
<protein>
    <submittedName>
        <fullName evidence="2">Glycerophosphodiester phosphodiesterase</fullName>
    </submittedName>
</protein>
<evidence type="ECO:0000259" key="1">
    <source>
        <dbReference type="PROSITE" id="PS51704"/>
    </source>
</evidence>
<dbReference type="GO" id="GO:0006629">
    <property type="term" value="P:lipid metabolic process"/>
    <property type="evidence" value="ECO:0007669"/>
    <property type="project" value="InterPro"/>
</dbReference>
<reference evidence="2 3" key="1">
    <citation type="submission" date="2019-01" db="EMBL/GenBank/DDBJ databases">
        <title>Lacibacter sp. strain TTM-7.</title>
        <authorList>
            <person name="Chen W.-M."/>
        </authorList>
    </citation>
    <scope>NUCLEOTIDE SEQUENCE [LARGE SCALE GENOMIC DNA]</scope>
    <source>
        <strain evidence="2 3">TTM-7</strain>
    </source>
</reference>
<dbReference type="Gene3D" id="3.20.20.190">
    <property type="entry name" value="Phosphatidylinositol (PI) phosphodiesterase"/>
    <property type="match status" value="1"/>
</dbReference>
<dbReference type="Proteomes" id="UP000290204">
    <property type="component" value="Unassembled WGS sequence"/>
</dbReference>
<evidence type="ECO:0000313" key="2">
    <source>
        <dbReference type="EMBL" id="RXK62303.1"/>
    </source>
</evidence>
<name>A0A4Q1CMN3_9BACT</name>
<dbReference type="EMBL" id="SDHW01000001">
    <property type="protein sequence ID" value="RXK62303.1"/>
    <property type="molecule type" value="Genomic_DNA"/>
</dbReference>
<dbReference type="OrthoDB" id="384721at2"/>